<dbReference type="SUPFAM" id="SSF50969">
    <property type="entry name" value="YVTN repeat-like/Quinoprotein amine dehydrogenase"/>
    <property type="match status" value="1"/>
</dbReference>
<dbReference type="SMART" id="SM00060">
    <property type="entry name" value="FN3"/>
    <property type="match status" value="1"/>
</dbReference>
<feature type="signal peptide" evidence="6">
    <location>
        <begin position="1"/>
        <end position="30"/>
    </location>
</feature>
<evidence type="ECO:0000256" key="5">
    <source>
        <dbReference type="SAM" id="MobiDB-lite"/>
    </source>
</evidence>
<reference evidence="9" key="1">
    <citation type="submission" date="2023-07" db="EMBL/GenBank/DDBJ databases">
        <title>30 novel species of actinomycetes from the DSMZ collection.</title>
        <authorList>
            <person name="Nouioui I."/>
        </authorList>
    </citation>
    <scope>NUCLEOTIDE SEQUENCE [LARGE SCALE GENOMIC DNA]</scope>
    <source>
        <strain evidence="9">DSM 44399</strain>
    </source>
</reference>
<gene>
    <name evidence="8" type="ORF">RM423_10625</name>
</gene>
<dbReference type="RefSeq" id="WP_311423004.1">
    <property type="nucleotide sequence ID" value="NZ_JAVREH010000011.1"/>
</dbReference>
<dbReference type="Gene3D" id="2.60.120.200">
    <property type="match status" value="2"/>
</dbReference>
<evidence type="ECO:0000256" key="1">
    <source>
        <dbReference type="ARBA" id="ARBA00004316"/>
    </source>
</evidence>
<keyword evidence="3" id="KW-0378">Hydrolase</keyword>
<evidence type="ECO:0000256" key="3">
    <source>
        <dbReference type="ARBA" id="ARBA00023295"/>
    </source>
</evidence>
<keyword evidence="9" id="KW-1185">Reference proteome</keyword>
<dbReference type="Proteomes" id="UP001183176">
    <property type="component" value="Unassembled WGS sequence"/>
</dbReference>
<keyword evidence="4" id="KW-0624">Polysaccharide degradation</keyword>
<accession>A0ABU2JA41</accession>
<dbReference type="SUPFAM" id="SSF49265">
    <property type="entry name" value="Fibronectin type III"/>
    <property type="match status" value="1"/>
</dbReference>
<dbReference type="PROSITE" id="PS50853">
    <property type="entry name" value="FN3"/>
    <property type="match status" value="1"/>
</dbReference>
<feature type="domain" description="Fibronectin type-III" evidence="7">
    <location>
        <begin position="1192"/>
        <end position="1278"/>
    </location>
</feature>
<sequence>MGVRLIAGITAAATGVLGLLVVATATPAAALEGTVPSTVAPSWQTNGAVSAIAATNGVVYVGGDFTSVRPPGAVAGSGEVARNHLAAFNASTGALITSFNHNVNAAVKVLSISADGQTVYAGGDFTTVDGTTRNRIAAFTASSGAMSAWNPNANGRVAGIAATASTVYVGGSFSTIGGRTERRVAALSPSTGAALGTFNTTPDNIVYQLAVSPQGDKLYLAGAFLSVNGDTSYHAAAVVDTATGATLPFSAGSIIPPKTDACIVEAKSVKTDSGGAYFGVEGTGPGCFDGTFGVNGGDGSLRWQSRCLGATQAVQPIGGILYTGSHSHDCSADQGTDPDAFPEVGWSKGVSRHLLSRTTSGGLVSNWYPNTNGGIAPAGQTAALGPRVLATDGSRLFVGGEFTTVNGLAQQGFARFDPATGDLAAPARPATPTVVARAGGKVSIFVQAPLDTDDTDMTVRLYRDGASAPIATAAVHSLFWKQPVLAFSDDGLAVGSSHTYTADAIETYGSNAGPKSSASRAVTVVTTPPTYEAAVAADNPALDWRLGDAAGPVLADSSASKNAGLAFGGAAVSYGAAGAVPGNTAITTNGSTGYASSTVKQASPSTYSVETWFKTTSTAGGKLIGFGDQQGGLDFGGNPVQSGSYDKQVYLTNDGHLVFGVYVGYADTLTSANAYNDGQWHQVVGTQGPLGLTLYVDGAKVGHDTQTQNQSFAGYWRIGGDNLNGWPNQPTSNFFAGSIDETAVYDHALGLSAVQNHYAASGRTPPPSTAPTDAYGKAVYNDVPSTFWRLDETSGTTAADSSDNGSIGSYVGGVVQGAGGAISTGTAATFDGSTGNVALGSQRSGPSSYSTELWFKTGTTNGGKLIGFGDAQTGMSGSYDKQVYLTNDGRLVFGVYNNGFDTVYSPAGFNDNQWHQVVATQGSAGMALYVDDHLVGTNGASANQGYSGYWRVGGDNLNAWPDQPSSAYFAGTVDEVAIYDSVLSAGQVDAHYTASGRSGPDAVAPTTSISSPADGATVGTGTVTVTATASDNVGVTAVDLRVDGTMVATDTAAPYTFSWSAGSGSHTLQTIAHDAAANTGSSALVHVTATAPDTTNPTTAITSPVAGDTVYGPTTVTATATDDTGVASVALQVDGTTVATDTTAPYSFSWNATAVGSHTLRTVATDAAGNSGQSAPVTVTVTAPADTTPPTAPGSLTASQVTTSSVTLSWTAATDDRSVAGYRVVRNGTVLAGTVTGLSYTDTGLTAGTAYTYTVRAVDAAGNVGPDSNQVLITTLSGNPVLFSDSWSAADGAPWSSAWTAGSSNATVNTQSGTGRIALNDVAGAYGRVQLTGLAARSNSELLTSFNWSSNTALSYLDVYLRGSGGWQNAYRPKNGYGLELQSNSATVTVQKSVNGTTSAVQSVAGGQALTTAKQWLRLRVSGSTIQFKIWTDGSTEPAVWKSTNTDTGVSAAGQLFISSNRGSSNIGSKAVSFDDLSIRDAQQ</sequence>
<dbReference type="Pfam" id="PF00041">
    <property type="entry name" value="fn3"/>
    <property type="match status" value="1"/>
</dbReference>
<dbReference type="Gene3D" id="2.60.40.10">
    <property type="entry name" value="Immunoglobulins"/>
    <property type="match status" value="3"/>
</dbReference>
<keyword evidence="3" id="KW-0326">Glycosidase</keyword>
<dbReference type="SUPFAM" id="SSF49899">
    <property type="entry name" value="Concanavalin A-like lectins/glucanases"/>
    <property type="match status" value="2"/>
</dbReference>
<dbReference type="Pfam" id="PF13385">
    <property type="entry name" value="Laminin_G_3"/>
    <property type="match status" value="2"/>
</dbReference>
<evidence type="ECO:0000313" key="8">
    <source>
        <dbReference type="EMBL" id="MDT0261851.1"/>
    </source>
</evidence>
<dbReference type="Pfam" id="PF17957">
    <property type="entry name" value="Big_7"/>
    <property type="match status" value="2"/>
</dbReference>
<dbReference type="InterPro" id="IPR001791">
    <property type="entry name" value="Laminin_G"/>
</dbReference>
<evidence type="ECO:0000313" key="9">
    <source>
        <dbReference type="Proteomes" id="UP001183176"/>
    </source>
</evidence>
<proteinExistence type="predicted"/>
<organism evidence="8 9">
    <name type="scientific">Jatrophihabitans lederbergiae</name>
    <dbReference type="NCBI Taxonomy" id="3075547"/>
    <lineage>
        <taxon>Bacteria</taxon>
        <taxon>Bacillati</taxon>
        <taxon>Actinomycetota</taxon>
        <taxon>Actinomycetes</taxon>
        <taxon>Jatrophihabitantales</taxon>
        <taxon>Jatrophihabitantaceae</taxon>
        <taxon>Jatrophihabitans</taxon>
    </lineage>
</organism>
<comment type="caution">
    <text evidence="8">The sequence shown here is derived from an EMBL/GenBank/DDBJ whole genome shotgun (WGS) entry which is preliminary data.</text>
</comment>
<dbReference type="InterPro" id="IPR036116">
    <property type="entry name" value="FN3_sf"/>
</dbReference>
<evidence type="ECO:0000256" key="2">
    <source>
        <dbReference type="ARBA" id="ARBA00023273"/>
    </source>
</evidence>
<dbReference type="InterPro" id="IPR003961">
    <property type="entry name" value="FN3_dom"/>
</dbReference>
<keyword evidence="6" id="KW-0732">Signal</keyword>
<keyword evidence="4" id="KW-0119">Carbohydrate metabolism</keyword>
<evidence type="ECO:0000259" key="7">
    <source>
        <dbReference type="PROSITE" id="PS50853"/>
    </source>
</evidence>
<dbReference type="CDD" id="cd00063">
    <property type="entry name" value="FN3"/>
    <property type="match status" value="1"/>
</dbReference>
<keyword evidence="2" id="KW-0966">Cell projection</keyword>
<evidence type="ECO:0000256" key="6">
    <source>
        <dbReference type="SAM" id="SignalP"/>
    </source>
</evidence>
<dbReference type="InterPro" id="IPR013783">
    <property type="entry name" value="Ig-like_fold"/>
</dbReference>
<feature type="chain" id="PRO_5047100893" evidence="6">
    <location>
        <begin position="31"/>
        <end position="1484"/>
    </location>
</feature>
<feature type="region of interest" description="Disordered" evidence="5">
    <location>
        <begin position="994"/>
        <end position="1017"/>
    </location>
</feature>
<comment type="subcellular location">
    <subcellularLocation>
        <location evidence="1">Cell projection</location>
    </subcellularLocation>
</comment>
<name>A0ABU2JA41_9ACTN</name>
<dbReference type="CDD" id="cd00110">
    <property type="entry name" value="LamG"/>
    <property type="match status" value="1"/>
</dbReference>
<protein>
    <submittedName>
        <fullName evidence="8">LamG-like jellyroll fold domain-containing protein</fullName>
    </submittedName>
</protein>
<evidence type="ECO:0000256" key="4">
    <source>
        <dbReference type="ARBA" id="ARBA00023326"/>
    </source>
</evidence>
<dbReference type="InterPro" id="IPR013320">
    <property type="entry name" value="ConA-like_dom_sf"/>
</dbReference>
<dbReference type="InterPro" id="IPR011044">
    <property type="entry name" value="Quino_amine_DH_bsu"/>
</dbReference>
<dbReference type="EMBL" id="JAVREH010000011">
    <property type="protein sequence ID" value="MDT0261851.1"/>
    <property type="molecule type" value="Genomic_DNA"/>
</dbReference>